<reference evidence="2 3" key="1">
    <citation type="journal article" date="2016" name="Nat. Commun.">
        <title>Thousands of microbial genomes shed light on interconnected biogeochemical processes in an aquifer system.</title>
        <authorList>
            <person name="Anantharaman K."/>
            <person name="Brown C.T."/>
            <person name="Hug L.A."/>
            <person name="Sharon I."/>
            <person name="Castelle C.J."/>
            <person name="Probst A.J."/>
            <person name="Thomas B.C."/>
            <person name="Singh A."/>
            <person name="Wilkins M.J."/>
            <person name="Karaoz U."/>
            <person name="Brodie E.L."/>
            <person name="Williams K.H."/>
            <person name="Hubbard S.S."/>
            <person name="Banfield J.F."/>
        </authorList>
    </citation>
    <scope>NUCLEOTIDE SEQUENCE [LARGE SCALE GENOMIC DNA]</scope>
</reference>
<gene>
    <name evidence="2" type="ORF">A3C96_02470</name>
</gene>
<evidence type="ECO:0000256" key="1">
    <source>
        <dbReference type="SAM" id="MobiDB-lite"/>
    </source>
</evidence>
<protein>
    <submittedName>
        <fullName evidence="2">Uncharacterized protein</fullName>
    </submittedName>
</protein>
<proteinExistence type="predicted"/>
<dbReference type="EMBL" id="MGEA01000028">
    <property type="protein sequence ID" value="OGL74369.1"/>
    <property type="molecule type" value="Genomic_DNA"/>
</dbReference>
<sequence length="264" mass="29426">MEGRTLPIDATPGEETADASAPAETVPEARAALNLKKAWLVFENPNMPTGQRLAAIREQLFAAKDNVITREIGGHKLEIKLYRGQPVFRLDNMTEPLKMTPDKADALGQYMRNLEPGGDRSKLAALREQLSDEVRAGADKPTVEFKASKVETGGGVDKTVVEATIRGFRPFDFYQEDFKYTDALKFQKEHGGVGFGDYNLDTAELDGRARELFVAGEQYRHMAAAGSSPEQMAALKRVIAEEIREMEKEYGPKVVRPEFKKEFQ</sequence>
<feature type="region of interest" description="Disordered" evidence="1">
    <location>
        <begin position="1"/>
        <end position="24"/>
    </location>
</feature>
<accession>A0A1F7U7Z1</accession>
<comment type="caution">
    <text evidence="2">The sequence shown here is derived from an EMBL/GenBank/DDBJ whole genome shotgun (WGS) entry which is preliminary data.</text>
</comment>
<dbReference type="Proteomes" id="UP000177088">
    <property type="component" value="Unassembled WGS sequence"/>
</dbReference>
<evidence type="ECO:0000313" key="3">
    <source>
        <dbReference type="Proteomes" id="UP000177088"/>
    </source>
</evidence>
<evidence type="ECO:0000313" key="2">
    <source>
        <dbReference type="EMBL" id="OGL74369.1"/>
    </source>
</evidence>
<dbReference type="AlphaFoldDB" id="A0A1F7U7Z1"/>
<name>A0A1F7U7Z1_9BACT</name>
<organism evidence="2 3">
    <name type="scientific">Candidatus Uhrbacteria bacterium RIFCSPHIGHO2_02_FULL_60_10</name>
    <dbReference type="NCBI Taxonomy" id="1802392"/>
    <lineage>
        <taxon>Bacteria</taxon>
        <taxon>Candidatus Uhriibacteriota</taxon>
    </lineage>
</organism>